<reference evidence="1 2" key="1">
    <citation type="journal article" date="2011" name="Genome Res.">
        <title>Whole genome sequencing of multiple Leishmania donovani clinical isolates provides insights into population structure and mechanisms of drug resistance.</title>
        <authorList>
            <person name="Downing T."/>
            <person name="Imamura H."/>
            <person name="Decuypere S."/>
            <person name="Clark T.G."/>
            <person name="Coombs G.H."/>
            <person name="Cotton J.A."/>
            <person name="Hilley J.D."/>
            <person name="de Doncker S."/>
            <person name="Maes I."/>
            <person name="Mottram J.C."/>
            <person name="Quail M.A."/>
            <person name="Rijal S."/>
            <person name="Sanders M."/>
            <person name="Schonian G."/>
            <person name="Stark O."/>
            <person name="Sundar S."/>
            <person name="Vanaerschot M."/>
            <person name="Hertz-Fowler C."/>
            <person name="Dujardin J.C."/>
            <person name="Berriman M."/>
        </authorList>
    </citation>
    <scope>NUCLEOTIDE SEQUENCE [LARGE SCALE GENOMIC DNA]</scope>
    <source>
        <strain evidence="1 2">BPK282A1</strain>
    </source>
</reference>
<reference evidence="2" key="2">
    <citation type="submission" date="2011-02" db="EMBL/GenBank/DDBJ databases">
        <title>Whole genome sequencing of Leishmania donovani clinical lines reveals dynamic variation related to drug resistance.</title>
        <authorList>
            <person name="Downing T."/>
            <person name="Imamura H."/>
            <person name="Sanders M."/>
            <person name="Decuypere S."/>
            <person name="Hertz-Fowler C."/>
            <person name="Clark T.G."/>
            <person name="Rijal S."/>
            <person name="Sundar S."/>
            <person name="Quail M.A."/>
            <person name="De Doncker S."/>
            <person name="Maes I."/>
            <person name="Vanaerschot M."/>
            <person name="Stark O."/>
            <person name="Schonian G."/>
            <person name="Dujardin J.C."/>
            <person name="Berriman M."/>
        </authorList>
    </citation>
    <scope>NUCLEOTIDE SEQUENCE [LARGE SCALE GENOMIC DNA]</scope>
    <source>
        <strain evidence="2">BPK282A1</strain>
    </source>
</reference>
<dbReference type="Proteomes" id="UP000008980">
    <property type="component" value="Chromosome 29"/>
</dbReference>
<dbReference type="AlphaFoldDB" id="E9BL31"/>
<name>E9BL31_LEIDO</name>
<gene>
    <name evidence="1" type="ORF">LDBPK_292340</name>
</gene>
<dbReference type="EMBL" id="FR799616">
    <property type="protein sequence ID" value="CBZ35959.1"/>
    <property type="molecule type" value="Genomic_DNA"/>
</dbReference>
<organism evidence="1 2">
    <name type="scientific">Leishmania donovani</name>
    <dbReference type="NCBI Taxonomy" id="5661"/>
    <lineage>
        <taxon>Eukaryota</taxon>
        <taxon>Discoba</taxon>
        <taxon>Euglenozoa</taxon>
        <taxon>Kinetoplastea</taxon>
        <taxon>Metakinetoplastina</taxon>
        <taxon>Trypanosomatida</taxon>
        <taxon>Trypanosomatidae</taxon>
        <taxon>Leishmaniinae</taxon>
        <taxon>Leishmania</taxon>
    </lineage>
</organism>
<proteinExistence type="predicted"/>
<protein>
    <submittedName>
        <fullName evidence="1">Uncharacterized protein</fullName>
    </submittedName>
</protein>
<dbReference type="VEuPathDB" id="TriTrypDB:LdBPK_292340.1"/>
<dbReference type="GeneID" id="13385355"/>
<evidence type="ECO:0000313" key="2">
    <source>
        <dbReference type="Proteomes" id="UP000008980"/>
    </source>
</evidence>
<dbReference type="RefSeq" id="XP_003862652.1">
    <property type="nucleotide sequence ID" value="XM_003862604.1"/>
</dbReference>
<dbReference type="KEGG" id="ldo:LDBPK_292340"/>
<evidence type="ECO:0000313" key="1">
    <source>
        <dbReference type="EMBL" id="CBZ35959.1"/>
    </source>
</evidence>
<accession>E9BL31</accession>
<sequence>MFVRPSRPYVHGTGACVFAHLPSPLSQRPRLSHPAFFTFFFSDCQST</sequence>